<proteinExistence type="predicted"/>
<protein>
    <submittedName>
        <fullName evidence="7">TlpA family protein disulfide reductase</fullName>
    </submittedName>
</protein>
<evidence type="ECO:0000256" key="1">
    <source>
        <dbReference type="ARBA" id="ARBA00004196"/>
    </source>
</evidence>
<dbReference type="CDD" id="cd02966">
    <property type="entry name" value="TlpA_like_family"/>
    <property type="match status" value="1"/>
</dbReference>
<keyword evidence="2" id="KW-0201">Cytochrome c-type biogenesis</keyword>
<dbReference type="SUPFAM" id="SSF52833">
    <property type="entry name" value="Thioredoxin-like"/>
    <property type="match status" value="1"/>
</dbReference>
<accession>A0ABS8MRY2</accession>
<dbReference type="Gene3D" id="3.40.30.10">
    <property type="entry name" value="Glutaredoxin"/>
    <property type="match status" value="1"/>
</dbReference>
<sequence>MNSIKNVLIAIPLLLSITFVNAQIKKGDSFPNIQLQNNKNKITKLNSYTGKTVLVDFWASWCPYCRIANKDLVKLYDKYKNQNFEIVGISVDIDKGKWLQAIEKDKLKNPQLIDPKGFDAKSVAIFGVKGIPSTYLFNSSGKLIAINPTEAQIIAQIKKEISFSLKNTI</sequence>
<keyword evidence="4" id="KW-0676">Redox-active center</keyword>
<evidence type="ECO:0000256" key="3">
    <source>
        <dbReference type="ARBA" id="ARBA00023157"/>
    </source>
</evidence>
<evidence type="ECO:0000259" key="6">
    <source>
        <dbReference type="PROSITE" id="PS51352"/>
    </source>
</evidence>
<dbReference type="InterPro" id="IPR011767">
    <property type="entry name" value="GLR_AS"/>
</dbReference>
<evidence type="ECO:0000313" key="8">
    <source>
        <dbReference type="Proteomes" id="UP001430919"/>
    </source>
</evidence>
<dbReference type="Proteomes" id="UP001430919">
    <property type="component" value="Unassembled WGS sequence"/>
</dbReference>
<dbReference type="RefSeq" id="WP_229987350.1">
    <property type="nucleotide sequence ID" value="NZ_JAJJMO010000001.1"/>
</dbReference>
<name>A0ABS8MRY2_9FLAO</name>
<keyword evidence="3" id="KW-1015">Disulfide bond</keyword>
<feature type="chain" id="PRO_5046819361" evidence="5">
    <location>
        <begin position="23"/>
        <end position="169"/>
    </location>
</feature>
<dbReference type="Pfam" id="PF00578">
    <property type="entry name" value="AhpC-TSA"/>
    <property type="match status" value="1"/>
</dbReference>
<feature type="domain" description="Thioredoxin" evidence="6">
    <location>
        <begin position="24"/>
        <end position="162"/>
    </location>
</feature>
<dbReference type="PANTHER" id="PTHR42852:SF6">
    <property type="entry name" value="THIOL:DISULFIDE INTERCHANGE PROTEIN DSBE"/>
    <property type="match status" value="1"/>
</dbReference>
<dbReference type="InterPro" id="IPR000866">
    <property type="entry name" value="AhpC/TSA"/>
</dbReference>
<keyword evidence="5" id="KW-0732">Signal</keyword>
<dbReference type="PANTHER" id="PTHR42852">
    <property type="entry name" value="THIOL:DISULFIDE INTERCHANGE PROTEIN DSBE"/>
    <property type="match status" value="1"/>
</dbReference>
<dbReference type="PROSITE" id="PS00195">
    <property type="entry name" value="GLUTAREDOXIN_1"/>
    <property type="match status" value="1"/>
</dbReference>
<reference evidence="7" key="1">
    <citation type="submission" date="2021-11" db="EMBL/GenBank/DDBJ databases">
        <title>Description of novel Flavobacterium species.</title>
        <authorList>
            <person name="Saticioglu I.B."/>
            <person name="Ay H."/>
            <person name="Altun S."/>
            <person name="Duman M."/>
        </authorList>
    </citation>
    <scope>NUCLEOTIDE SEQUENCE</scope>
    <source>
        <strain evidence="7">F-65</strain>
    </source>
</reference>
<evidence type="ECO:0000256" key="5">
    <source>
        <dbReference type="SAM" id="SignalP"/>
    </source>
</evidence>
<dbReference type="EMBL" id="JAJJMO010000001">
    <property type="protein sequence ID" value="MCC9070680.1"/>
    <property type="molecule type" value="Genomic_DNA"/>
</dbReference>
<comment type="subcellular location">
    <subcellularLocation>
        <location evidence="1">Cell envelope</location>
    </subcellularLocation>
</comment>
<feature type="signal peptide" evidence="5">
    <location>
        <begin position="1"/>
        <end position="22"/>
    </location>
</feature>
<organism evidence="7 8">
    <name type="scientific">Flavobacterium pisciphilum</name>
    <dbReference type="NCBI Taxonomy" id="2893755"/>
    <lineage>
        <taxon>Bacteria</taxon>
        <taxon>Pseudomonadati</taxon>
        <taxon>Bacteroidota</taxon>
        <taxon>Flavobacteriia</taxon>
        <taxon>Flavobacteriales</taxon>
        <taxon>Flavobacteriaceae</taxon>
        <taxon>Flavobacterium</taxon>
    </lineage>
</organism>
<keyword evidence="8" id="KW-1185">Reference proteome</keyword>
<evidence type="ECO:0000256" key="2">
    <source>
        <dbReference type="ARBA" id="ARBA00022748"/>
    </source>
</evidence>
<dbReference type="InterPro" id="IPR036249">
    <property type="entry name" value="Thioredoxin-like_sf"/>
</dbReference>
<evidence type="ECO:0000256" key="4">
    <source>
        <dbReference type="ARBA" id="ARBA00023284"/>
    </source>
</evidence>
<dbReference type="InterPro" id="IPR013766">
    <property type="entry name" value="Thioredoxin_domain"/>
</dbReference>
<evidence type="ECO:0000313" key="7">
    <source>
        <dbReference type="EMBL" id="MCC9070680.1"/>
    </source>
</evidence>
<dbReference type="InterPro" id="IPR050553">
    <property type="entry name" value="Thioredoxin_ResA/DsbE_sf"/>
</dbReference>
<gene>
    <name evidence="7" type="ORF">LNQ49_03575</name>
</gene>
<comment type="caution">
    <text evidence="7">The sequence shown here is derived from an EMBL/GenBank/DDBJ whole genome shotgun (WGS) entry which is preliminary data.</text>
</comment>
<dbReference type="PROSITE" id="PS51352">
    <property type="entry name" value="THIOREDOXIN_2"/>
    <property type="match status" value="1"/>
</dbReference>